<dbReference type="Pfam" id="PF00672">
    <property type="entry name" value="HAMP"/>
    <property type="match status" value="1"/>
</dbReference>
<evidence type="ECO:0000313" key="14">
    <source>
        <dbReference type="Proteomes" id="UP000777303"/>
    </source>
</evidence>
<protein>
    <recommendedName>
        <fullName evidence="3">histidine kinase</fullName>
        <ecNumber evidence="3">2.7.13.3</ecNumber>
    </recommendedName>
</protein>
<dbReference type="InterPro" id="IPR050736">
    <property type="entry name" value="Sensor_HK_Regulatory"/>
</dbReference>
<dbReference type="Pfam" id="PF02518">
    <property type="entry name" value="HATPase_c"/>
    <property type="match status" value="1"/>
</dbReference>
<dbReference type="SUPFAM" id="SSF47384">
    <property type="entry name" value="Homodimeric domain of signal transducing histidine kinase"/>
    <property type="match status" value="1"/>
</dbReference>
<dbReference type="CDD" id="cd06225">
    <property type="entry name" value="HAMP"/>
    <property type="match status" value="1"/>
</dbReference>
<proteinExistence type="predicted"/>
<dbReference type="InterPro" id="IPR004358">
    <property type="entry name" value="Sig_transdc_His_kin-like_C"/>
</dbReference>
<dbReference type="SMART" id="SM00304">
    <property type="entry name" value="HAMP"/>
    <property type="match status" value="1"/>
</dbReference>
<keyword evidence="4" id="KW-0597">Phosphoprotein</keyword>
<keyword evidence="10" id="KW-0812">Transmembrane</keyword>
<dbReference type="PROSITE" id="PS50109">
    <property type="entry name" value="HIS_KIN"/>
    <property type="match status" value="1"/>
</dbReference>
<comment type="caution">
    <text evidence="13">The sequence shown here is derived from an EMBL/GenBank/DDBJ whole genome shotgun (WGS) entry which is preliminary data.</text>
</comment>
<dbReference type="PRINTS" id="PR00344">
    <property type="entry name" value="BCTRLSENSOR"/>
</dbReference>
<keyword evidence="5" id="KW-0808">Transferase</keyword>
<dbReference type="CDD" id="cd00082">
    <property type="entry name" value="HisKA"/>
    <property type="match status" value="1"/>
</dbReference>
<dbReference type="SUPFAM" id="SSF158472">
    <property type="entry name" value="HAMP domain-like"/>
    <property type="match status" value="1"/>
</dbReference>
<feature type="coiled-coil region" evidence="9">
    <location>
        <begin position="229"/>
        <end position="256"/>
    </location>
</feature>
<keyword evidence="6 13" id="KW-0418">Kinase</keyword>
<reference evidence="13" key="2">
    <citation type="submission" date="2021-04" db="EMBL/GenBank/DDBJ databases">
        <authorList>
            <person name="Gilroy R."/>
        </authorList>
    </citation>
    <scope>NUCLEOTIDE SEQUENCE</scope>
    <source>
        <strain evidence="13">F6-6636</strain>
    </source>
</reference>
<organism evidence="13 14">
    <name type="scientific">Candidatus Paralactobacillus gallistercoris</name>
    <dbReference type="NCBI Taxonomy" id="2838724"/>
    <lineage>
        <taxon>Bacteria</taxon>
        <taxon>Bacillati</taxon>
        <taxon>Bacillota</taxon>
        <taxon>Bacilli</taxon>
        <taxon>Lactobacillales</taxon>
        <taxon>Lactobacillaceae</taxon>
        <taxon>Lactobacillus</taxon>
    </lineage>
</organism>
<feature type="domain" description="HAMP" evidence="12">
    <location>
        <begin position="189"/>
        <end position="241"/>
    </location>
</feature>
<comment type="catalytic activity">
    <reaction evidence="1">
        <text>ATP + protein L-histidine = ADP + protein N-phospho-L-histidine.</text>
        <dbReference type="EC" id="2.7.13.3"/>
    </reaction>
</comment>
<evidence type="ECO:0000256" key="9">
    <source>
        <dbReference type="SAM" id="Coils"/>
    </source>
</evidence>
<dbReference type="Gene3D" id="3.30.565.10">
    <property type="entry name" value="Histidine kinase-like ATPase, C-terminal domain"/>
    <property type="match status" value="1"/>
</dbReference>
<evidence type="ECO:0000256" key="1">
    <source>
        <dbReference type="ARBA" id="ARBA00000085"/>
    </source>
</evidence>
<dbReference type="InterPro" id="IPR003661">
    <property type="entry name" value="HisK_dim/P_dom"/>
</dbReference>
<dbReference type="Proteomes" id="UP000777303">
    <property type="component" value="Unassembled WGS sequence"/>
</dbReference>
<dbReference type="InterPro" id="IPR036097">
    <property type="entry name" value="HisK_dim/P_sf"/>
</dbReference>
<name>A0A948X3N4_9LACO</name>
<feature type="transmembrane region" description="Helical" evidence="10">
    <location>
        <begin position="169"/>
        <end position="187"/>
    </location>
</feature>
<dbReference type="Gene3D" id="1.10.287.130">
    <property type="match status" value="1"/>
</dbReference>
<evidence type="ECO:0000256" key="8">
    <source>
        <dbReference type="ARBA" id="ARBA00023136"/>
    </source>
</evidence>
<accession>A0A948X3N4</accession>
<dbReference type="SMART" id="SM00388">
    <property type="entry name" value="HisKA"/>
    <property type="match status" value="1"/>
</dbReference>
<evidence type="ECO:0000256" key="6">
    <source>
        <dbReference type="ARBA" id="ARBA00022777"/>
    </source>
</evidence>
<dbReference type="PROSITE" id="PS50885">
    <property type="entry name" value="HAMP"/>
    <property type="match status" value="1"/>
</dbReference>
<dbReference type="PANTHER" id="PTHR43711:SF1">
    <property type="entry name" value="HISTIDINE KINASE 1"/>
    <property type="match status" value="1"/>
</dbReference>
<feature type="domain" description="Histidine kinase" evidence="11">
    <location>
        <begin position="256"/>
        <end position="472"/>
    </location>
</feature>
<evidence type="ECO:0000256" key="3">
    <source>
        <dbReference type="ARBA" id="ARBA00012438"/>
    </source>
</evidence>
<keyword evidence="8 10" id="KW-0472">Membrane</keyword>
<keyword evidence="9" id="KW-0175">Coiled coil</keyword>
<gene>
    <name evidence="13" type="ORF">H9901_05350</name>
</gene>
<sequence>MKLAYQQMLSFFSVILITLVVTGLSFIQYITKSLYNTTYTQLANYANIVQNVFIANNSSDADTIRFLQDSETILHDQYVNFVVFDENNNVVYPTDFKTHLNKSYWHDLQENKTIKLRLLPQKNTVTREKEDQIAIIKPIFYQNKLRAAIYVGSAIANIRTSIQRIENNLLISLVVSGVIAVIMSYFLSRITVLRINRLREATHKIAKGNYDVYLQSKNHDELDSLVDDFNSMSKALAASRKEIKRQEEQRRQFLMNAAHEMRTPLTTINGLLEGLVYDAIPEESRAKSIQLMRNETKRLIRLVNDNLDYEKIRTNQIPLHEKEFNATEALSNIVSQLDNKVKDVHDTMTLKADKEVKVYADYDRFVQIMFNIMQNAVQFTTNGKIIVTAQRGDHRAIFTVSDTGIGMTPEEMRNIWERYYKADPSRKNTKYGESGLGMAIVRQLIEQHHAQIDVASQKGKGTRFTVIFSDKGYPLSSDDNKDADDE</sequence>
<dbReference type="FunFam" id="3.30.565.10:FF:000006">
    <property type="entry name" value="Sensor histidine kinase WalK"/>
    <property type="match status" value="1"/>
</dbReference>
<dbReference type="SMART" id="SM00387">
    <property type="entry name" value="HATPase_c"/>
    <property type="match status" value="1"/>
</dbReference>
<evidence type="ECO:0000256" key="10">
    <source>
        <dbReference type="SAM" id="Phobius"/>
    </source>
</evidence>
<dbReference type="SUPFAM" id="SSF55874">
    <property type="entry name" value="ATPase domain of HSP90 chaperone/DNA topoisomerase II/histidine kinase"/>
    <property type="match status" value="1"/>
</dbReference>
<feature type="transmembrane region" description="Helical" evidence="10">
    <location>
        <begin position="6"/>
        <end position="27"/>
    </location>
</feature>
<evidence type="ECO:0000313" key="13">
    <source>
        <dbReference type="EMBL" id="MBU3852105.1"/>
    </source>
</evidence>
<dbReference type="EC" id="2.7.13.3" evidence="3"/>
<evidence type="ECO:0000259" key="12">
    <source>
        <dbReference type="PROSITE" id="PS50885"/>
    </source>
</evidence>
<evidence type="ECO:0000256" key="4">
    <source>
        <dbReference type="ARBA" id="ARBA00022553"/>
    </source>
</evidence>
<evidence type="ECO:0000256" key="5">
    <source>
        <dbReference type="ARBA" id="ARBA00022679"/>
    </source>
</evidence>
<dbReference type="Gene3D" id="6.10.340.10">
    <property type="match status" value="1"/>
</dbReference>
<dbReference type="GO" id="GO:0000155">
    <property type="term" value="F:phosphorelay sensor kinase activity"/>
    <property type="evidence" value="ECO:0007669"/>
    <property type="project" value="InterPro"/>
</dbReference>
<dbReference type="InterPro" id="IPR005467">
    <property type="entry name" value="His_kinase_dom"/>
</dbReference>
<dbReference type="AlphaFoldDB" id="A0A948X3N4"/>
<dbReference type="FunFam" id="1.10.287.130:FF:000001">
    <property type="entry name" value="Two-component sensor histidine kinase"/>
    <property type="match status" value="1"/>
</dbReference>
<evidence type="ECO:0000256" key="7">
    <source>
        <dbReference type="ARBA" id="ARBA00023012"/>
    </source>
</evidence>
<dbReference type="GO" id="GO:0016020">
    <property type="term" value="C:membrane"/>
    <property type="evidence" value="ECO:0007669"/>
    <property type="project" value="UniProtKB-SubCell"/>
</dbReference>
<dbReference type="Pfam" id="PF00512">
    <property type="entry name" value="HisKA"/>
    <property type="match status" value="1"/>
</dbReference>
<comment type="subcellular location">
    <subcellularLocation>
        <location evidence="2">Membrane</location>
    </subcellularLocation>
</comment>
<evidence type="ECO:0000259" key="11">
    <source>
        <dbReference type="PROSITE" id="PS50109"/>
    </source>
</evidence>
<dbReference type="InterPro" id="IPR036890">
    <property type="entry name" value="HATPase_C_sf"/>
</dbReference>
<keyword evidence="10" id="KW-1133">Transmembrane helix</keyword>
<reference evidence="13" key="1">
    <citation type="journal article" date="2021" name="PeerJ">
        <title>Extensive microbial diversity within the chicken gut microbiome revealed by metagenomics and culture.</title>
        <authorList>
            <person name="Gilroy R."/>
            <person name="Ravi A."/>
            <person name="Getino M."/>
            <person name="Pursley I."/>
            <person name="Horton D.L."/>
            <person name="Alikhan N.F."/>
            <person name="Baker D."/>
            <person name="Gharbi K."/>
            <person name="Hall N."/>
            <person name="Watson M."/>
            <person name="Adriaenssens E.M."/>
            <person name="Foster-Nyarko E."/>
            <person name="Jarju S."/>
            <person name="Secka A."/>
            <person name="Antonio M."/>
            <person name="Oren A."/>
            <person name="Chaudhuri R.R."/>
            <person name="La Ragione R."/>
            <person name="Hildebrand F."/>
            <person name="Pallen M.J."/>
        </authorList>
    </citation>
    <scope>NUCLEOTIDE SEQUENCE</scope>
    <source>
        <strain evidence="13">F6-6636</strain>
    </source>
</reference>
<dbReference type="EMBL" id="JAHLFS010000063">
    <property type="protein sequence ID" value="MBU3852105.1"/>
    <property type="molecule type" value="Genomic_DNA"/>
</dbReference>
<dbReference type="PANTHER" id="PTHR43711">
    <property type="entry name" value="TWO-COMPONENT HISTIDINE KINASE"/>
    <property type="match status" value="1"/>
</dbReference>
<keyword evidence="7" id="KW-0902">Two-component regulatory system</keyword>
<dbReference type="InterPro" id="IPR003660">
    <property type="entry name" value="HAMP_dom"/>
</dbReference>
<evidence type="ECO:0000256" key="2">
    <source>
        <dbReference type="ARBA" id="ARBA00004370"/>
    </source>
</evidence>
<dbReference type="InterPro" id="IPR003594">
    <property type="entry name" value="HATPase_dom"/>
</dbReference>